<dbReference type="CDD" id="cd06170">
    <property type="entry name" value="LuxR_C_like"/>
    <property type="match status" value="1"/>
</dbReference>
<dbReference type="InterPro" id="IPR016032">
    <property type="entry name" value="Sig_transdc_resp-reg_C-effctor"/>
</dbReference>
<keyword evidence="6" id="KW-1185">Reference proteome</keyword>
<evidence type="ECO:0000256" key="3">
    <source>
        <dbReference type="ARBA" id="ARBA00023163"/>
    </source>
</evidence>
<dbReference type="PROSITE" id="PS50043">
    <property type="entry name" value="HTH_LUXR_2"/>
    <property type="match status" value="1"/>
</dbReference>
<gene>
    <name evidence="5" type="ORF">K8U61_13565</name>
</gene>
<protein>
    <submittedName>
        <fullName evidence="5">Helix-turn-helix transcriptional regulator</fullName>
    </submittedName>
</protein>
<name>A0ABS7UDX3_9ACTN</name>
<keyword evidence="1" id="KW-0805">Transcription regulation</keyword>
<dbReference type="RefSeq" id="WP_224123567.1">
    <property type="nucleotide sequence ID" value="NZ_JAIQZJ010000007.1"/>
</dbReference>
<evidence type="ECO:0000259" key="4">
    <source>
        <dbReference type="PROSITE" id="PS50043"/>
    </source>
</evidence>
<dbReference type="EMBL" id="JAIQZJ010000007">
    <property type="protein sequence ID" value="MBZ5739196.1"/>
    <property type="molecule type" value="Genomic_DNA"/>
</dbReference>
<organism evidence="5 6">
    <name type="scientific">Nocardioides mangrovi</name>
    <dbReference type="NCBI Taxonomy" id="2874580"/>
    <lineage>
        <taxon>Bacteria</taxon>
        <taxon>Bacillati</taxon>
        <taxon>Actinomycetota</taxon>
        <taxon>Actinomycetes</taxon>
        <taxon>Propionibacteriales</taxon>
        <taxon>Nocardioidaceae</taxon>
        <taxon>Nocardioides</taxon>
    </lineage>
</organism>
<reference evidence="5 6" key="1">
    <citation type="submission" date="2021-09" db="EMBL/GenBank/DDBJ databases">
        <title>Whole genome sequence of Nocardioides sp. GBK3QG-3.</title>
        <authorList>
            <person name="Tuo L."/>
        </authorList>
    </citation>
    <scope>NUCLEOTIDE SEQUENCE [LARGE SCALE GENOMIC DNA]</scope>
    <source>
        <strain evidence="5 6">GBK3QG-3</strain>
    </source>
</reference>
<dbReference type="PANTHER" id="PTHR44688">
    <property type="entry name" value="DNA-BINDING TRANSCRIPTIONAL ACTIVATOR DEVR_DOSR"/>
    <property type="match status" value="1"/>
</dbReference>
<dbReference type="SMART" id="SM00421">
    <property type="entry name" value="HTH_LUXR"/>
    <property type="match status" value="1"/>
</dbReference>
<keyword evidence="3" id="KW-0804">Transcription</keyword>
<dbReference type="PANTHER" id="PTHR44688:SF16">
    <property type="entry name" value="DNA-BINDING TRANSCRIPTIONAL ACTIVATOR DEVR_DOSR"/>
    <property type="match status" value="1"/>
</dbReference>
<evidence type="ECO:0000256" key="1">
    <source>
        <dbReference type="ARBA" id="ARBA00023015"/>
    </source>
</evidence>
<dbReference type="Proteomes" id="UP000780875">
    <property type="component" value="Unassembled WGS sequence"/>
</dbReference>
<dbReference type="Pfam" id="PF00196">
    <property type="entry name" value="GerE"/>
    <property type="match status" value="1"/>
</dbReference>
<evidence type="ECO:0000256" key="2">
    <source>
        <dbReference type="ARBA" id="ARBA00023125"/>
    </source>
</evidence>
<sequence>MPDRPLRLAIASPDEVLALAQLHPDGTVEWVTVHDDVEHLLALVESAVASAGVPQADAPGLTERETQILDWIAQGLSNREIAERAYVSINSVKTYIRSAYRKIGAKSRSQAVAWAVRRGYGAGE</sequence>
<dbReference type="InterPro" id="IPR036388">
    <property type="entry name" value="WH-like_DNA-bd_sf"/>
</dbReference>
<accession>A0ABS7UDX3</accession>
<keyword evidence="2" id="KW-0238">DNA-binding</keyword>
<evidence type="ECO:0000313" key="5">
    <source>
        <dbReference type="EMBL" id="MBZ5739196.1"/>
    </source>
</evidence>
<dbReference type="PRINTS" id="PR00038">
    <property type="entry name" value="HTHLUXR"/>
</dbReference>
<evidence type="ECO:0000313" key="6">
    <source>
        <dbReference type="Proteomes" id="UP000780875"/>
    </source>
</evidence>
<dbReference type="SUPFAM" id="SSF46894">
    <property type="entry name" value="C-terminal effector domain of the bipartite response regulators"/>
    <property type="match status" value="1"/>
</dbReference>
<dbReference type="Gene3D" id="1.10.10.10">
    <property type="entry name" value="Winged helix-like DNA-binding domain superfamily/Winged helix DNA-binding domain"/>
    <property type="match status" value="1"/>
</dbReference>
<feature type="domain" description="HTH luxR-type" evidence="4">
    <location>
        <begin position="54"/>
        <end position="119"/>
    </location>
</feature>
<proteinExistence type="predicted"/>
<comment type="caution">
    <text evidence="5">The sequence shown here is derived from an EMBL/GenBank/DDBJ whole genome shotgun (WGS) entry which is preliminary data.</text>
</comment>
<dbReference type="InterPro" id="IPR000792">
    <property type="entry name" value="Tscrpt_reg_LuxR_C"/>
</dbReference>